<organism evidence="2 3">
    <name type="scientific">Armillaria tabescens</name>
    <name type="common">Ringless honey mushroom</name>
    <name type="synonym">Agaricus tabescens</name>
    <dbReference type="NCBI Taxonomy" id="1929756"/>
    <lineage>
        <taxon>Eukaryota</taxon>
        <taxon>Fungi</taxon>
        <taxon>Dikarya</taxon>
        <taxon>Basidiomycota</taxon>
        <taxon>Agaricomycotina</taxon>
        <taxon>Agaricomycetes</taxon>
        <taxon>Agaricomycetidae</taxon>
        <taxon>Agaricales</taxon>
        <taxon>Marasmiineae</taxon>
        <taxon>Physalacriaceae</taxon>
        <taxon>Desarmillaria</taxon>
    </lineage>
</organism>
<feature type="region of interest" description="Disordered" evidence="1">
    <location>
        <begin position="204"/>
        <end position="229"/>
    </location>
</feature>
<reference evidence="2" key="1">
    <citation type="submission" date="2023-06" db="EMBL/GenBank/DDBJ databases">
        <authorList>
            <consortium name="Lawrence Berkeley National Laboratory"/>
            <person name="Ahrendt S."/>
            <person name="Sahu N."/>
            <person name="Indic B."/>
            <person name="Wong-Bajracharya J."/>
            <person name="Merenyi Z."/>
            <person name="Ke H.-M."/>
            <person name="Monk M."/>
            <person name="Kocsube S."/>
            <person name="Drula E."/>
            <person name="Lipzen A."/>
            <person name="Balint B."/>
            <person name="Henrissat B."/>
            <person name="Andreopoulos B."/>
            <person name="Martin F.M."/>
            <person name="Harder C.B."/>
            <person name="Rigling D."/>
            <person name="Ford K.L."/>
            <person name="Foster G.D."/>
            <person name="Pangilinan J."/>
            <person name="Papanicolaou A."/>
            <person name="Barry K."/>
            <person name="LaButti K."/>
            <person name="Viragh M."/>
            <person name="Koriabine M."/>
            <person name="Yan M."/>
            <person name="Riley R."/>
            <person name="Champramary S."/>
            <person name="Plett K.L."/>
            <person name="Tsai I.J."/>
            <person name="Slot J."/>
            <person name="Sipos G."/>
            <person name="Plett J."/>
            <person name="Nagy L.G."/>
            <person name="Grigoriev I.V."/>
        </authorList>
    </citation>
    <scope>NUCLEOTIDE SEQUENCE</scope>
    <source>
        <strain evidence="2">CCBAS 213</strain>
    </source>
</reference>
<evidence type="ECO:0000256" key="1">
    <source>
        <dbReference type="SAM" id="MobiDB-lite"/>
    </source>
</evidence>
<protein>
    <submittedName>
        <fullName evidence="2">Uncharacterized protein</fullName>
    </submittedName>
</protein>
<evidence type="ECO:0000313" key="3">
    <source>
        <dbReference type="Proteomes" id="UP001175211"/>
    </source>
</evidence>
<name>A0AA39J7Z7_ARMTA</name>
<accession>A0AA39J7Z7</accession>
<dbReference type="AlphaFoldDB" id="A0AA39J7Z7"/>
<dbReference type="GeneID" id="85354115"/>
<dbReference type="RefSeq" id="XP_060322114.1">
    <property type="nucleotide sequence ID" value="XM_060470567.1"/>
</dbReference>
<dbReference type="Proteomes" id="UP001175211">
    <property type="component" value="Unassembled WGS sequence"/>
</dbReference>
<dbReference type="EMBL" id="JAUEPS010000138">
    <property type="protein sequence ID" value="KAK0435928.1"/>
    <property type="molecule type" value="Genomic_DNA"/>
</dbReference>
<sequence length="245" mass="28181">MCSSFIEVLLSNQEKIRATIVEFQCWVLSILILVQTIHDHKETNGGEDKADCDHCLICIDCQGSTKVMTIRTHDNWCSLYQQKKHHASKKCNINFPGQLVYLFAMGYSIKYHKNGIRRLCINSGMFLADRTCTRNLLLASKDGMFSLWRTSVPDLYIQVLAAPYWGKTFEMILVLRRSIAADLSRRHAQNISLNDRENHCWTAAPTRSPEEPLLPPQKRTRDGETCPANTTLPYFGREDDWELKI</sequence>
<gene>
    <name evidence="2" type="ORF">EV420DRAFT_1487807</name>
</gene>
<evidence type="ECO:0000313" key="2">
    <source>
        <dbReference type="EMBL" id="KAK0435928.1"/>
    </source>
</evidence>
<comment type="caution">
    <text evidence="2">The sequence shown here is derived from an EMBL/GenBank/DDBJ whole genome shotgun (WGS) entry which is preliminary data.</text>
</comment>
<proteinExistence type="predicted"/>
<keyword evidence="3" id="KW-1185">Reference proteome</keyword>